<evidence type="ECO:0000256" key="1">
    <source>
        <dbReference type="SAM" id="Phobius"/>
    </source>
</evidence>
<feature type="transmembrane region" description="Helical" evidence="1">
    <location>
        <begin position="48"/>
        <end position="66"/>
    </location>
</feature>
<reference evidence="3" key="1">
    <citation type="submission" date="2014-02" db="EMBL/GenBank/DDBJ databases">
        <title>Complete genome sequence and comparative genomic analysis of the nitrogen-fixing bacterium Leptospirillum ferriphilum YSK.</title>
        <authorList>
            <person name="Guo X."/>
            <person name="Yin H."/>
            <person name="Liang Y."/>
            <person name="Hu Q."/>
            <person name="Ma L."/>
            <person name="Xiao Y."/>
            <person name="Zhang X."/>
            <person name="Qiu G."/>
            <person name="Liu X."/>
        </authorList>
    </citation>
    <scope>NUCLEOTIDE SEQUENCE [LARGE SCALE GENOMIC DNA]</scope>
    <source>
        <strain evidence="3">YSK</strain>
    </source>
</reference>
<name>A0A059XX03_9BACT</name>
<gene>
    <name evidence="2" type="ORF">Y981_01600</name>
</gene>
<keyword evidence="1" id="KW-0472">Membrane</keyword>
<evidence type="ECO:0008006" key="4">
    <source>
        <dbReference type="Google" id="ProtNLM"/>
    </source>
</evidence>
<sequence length="205" mass="23452">MQERSRSLTMREDEKGTFVCIVVRKRDLRDGFLHFPERKESGMAFMKVRSFLVLAIGIVLCLPAMAKAAPPPYTSPEMAKKLGQFRKEAGGAFIVPQAFGTHPGATFVLMHAKDLGLSDKQIKKIRMIRREMVNRSLKQIARIDKLRSRYLDLMKSPNPPLRKARKVYMKLTRLMAMATFDHLTGHIKVGKVLTKDQWAKMKSLH</sequence>
<proteinExistence type="predicted"/>
<keyword evidence="1" id="KW-0812">Transmembrane</keyword>
<dbReference type="Gene3D" id="1.20.120.1490">
    <property type="match status" value="1"/>
</dbReference>
<dbReference type="Proteomes" id="UP000027059">
    <property type="component" value="Chromosome"/>
</dbReference>
<dbReference type="EMBL" id="CP007243">
    <property type="protein sequence ID" value="AIA31433.1"/>
    <property type="molecule type" value="Genomic_DNA"/>
</dbReference>
<accession>A0A059XX03</accession>
<evidence type="ECO:0000313" key="3">
    <source>
        <dbReference type="Proteomes" id="UP000027059"/>
    </source>
</evidence>
<keyword evidence="1" id="KW-1133">Transmembrane helix</keyword>
<dbReference type="HOGENOM" id="CLU_115807_0_0_0"/>
<protein>
    <recommendedName>
        <fullName evidence="4">Periplasmic heavy metal sensor</fullName>
    </recommendedName>
</protein>
<evidence type="ECO:0000313" key="2">
    <source>
        <dbReference type="EMBL" id="AIA31433.1"/>
    </source>
</evidence>
<keyword evidence="3" id="KW-1185">Reference proteome</keyword>
<dbReference type="AlphaFoldDB" id="A0A059XX03"/>
<organism evidence="2 3">
    <name type="scientific">Leptospirillum ferriphilum YSK</name>
    <dbReference type="NCBI Taxonomy" id="1441628"/>
    <lineage>
        <taxon>Bacteria</taxon>
        <taxon>Pseudomonadati</taxon>
        <taxon>Nitrospirota</taxon>
        <taxon>Nitrospiria</taxon>
        <taxon>Nitrospirales</taxon>
        <taxon>Nitrospiraceae</taxon>
        <taxon>Leptospirillum</taxon>
    </lineage>
</organism>
<reference evidence="2 3" key="2">
    <citation type="journal article" date="2015" name="Biomed. Res. Int.">
        <title>Effects of Arsenite Resistance on the Growth and Functional Gene Expression of Leptospirillum ferriphilum and Acidithiobacillus thiooxidans in Pure Culture and Coculture.</title>
        <authorList>
            <person name="Jiang H."/>
            <person name="Liang Y."/>
            <person name="Yin H."/>
            <person name="Xiao Y."/>
            <person name="Guo X."/>
            <person name="Xu Y."/>
            <person name="Hu Q."/>
            <person name="Liu H."/>
            <person name="Liu X."/>
        </authorList>
    </citation>
    <scope>NUCLEOTIDE SEQUENCE [LARGE SCALE GENOMIC DNA]</scope>
    <source>
        <strain evidence="2 3">YSK</strain>
    </source>
</reference>
<dbReference type="KEGG" id="lfp:Y981_01600"/>